<dbReference type="AlphaFoldDB" id="A0A072UVT7"/>
<keyword evidence="2 4" id="KW-0689">Ribosomal protein</keyword>
<reference evidence="5" key="3">
    <citation type="submission" date="2015-04" db="UniProtKB">
        <authorList>
            <consortium name="EnsemblPlants"/>
        </authorList>
    </citation>
    <scope>IDENTIFICATION</scope>
    <source>
        <strain evidence="5">cv. Jemalong A17</strain>
    </source>
</reference>
<reference evidence="4 6" key="2">
    <citation type="journal article" date="2014" name="BMC Genomics">
        <title>An improved genome release (version Mt4.0) for the model legume Medicago truncatula.</title>
        <authorList>
            <person name="Tang H."/>
            <person name="Krishnakumar V."/>
            <person name="Bidwell S."/>
            <person name="Rosen B."/>
            <person name="Chan A."/>
            <person name="Zhou S."/>
            <person name="Gentzbittel L."/>
            <person name="Childs K.L."/>
            <person name="Yandell M."/>
            <person name="Gundlach H."/>
            <person name="Mayer K.F."/>
            <person name="Schwartz D.C."/>
            <person name="Town C.D."/>
        </authorList>
    </citation>
    <scope>GENOME REANNOTATION</scope>
    <source>
        <strain evidence="4">A17</strain>
        <strain evidence="5 6">cv. Jemalong A17</strain>
    </source>
</reference>
<dbReference type="EMBL" id="CM001220">
    <property type="protein sequence ID" value="KEH29960.1"/>
    <property type="molecule type" value="Genomic_DNA"/>
</dbReference>
<accession>A0A072UVT7</accession>
<dbReference type="Gene3D" id="3.30.420.80">
    <property type="entry name" value="Ribosomal protein S11"/>
    <property type="match status" value="1"/>
</dbReference>
<dbReference type="EnsemblPlants" id="KEH29960">
    <property type="protein sequence ID" value="KEH29960"/>
    <property type="gene ID" value="MTR_4g057540"/>
</dbReference>
<name>A0A072UVT7_MEDTR</name>
<evidence type="ECO:0000256" key="2">
    <source>
        <dbReference type="ARBA" id="ARBA00022980"/>
    </source>
</evidence>
<keyword evidence="3" id="KW-0687">Ribonucleoprotein</keyword>
<protein>
    <submittedName>
        <fullName evidence="4">Ribosomal protein S11</fullName>
    </submittedName>
</protein>
<keyword evidence="6" id="KW-1185">Reference proteome</keyword>
<evidence type="ECO:0000313" key="6">
    <source>
        <dbReference type="Proteomes" id="UP000002051"/>
    </source>
</evidence>
<dbReference type="InterPro" id="IPR001971">
    <property type="entry name" value="Ribosomal_uS11"/>
</dbReference>
<proteinExistence type="inferred from homology"/>
<evidence type="ECO:0000313" key="5">
    <source>
        <dbReference type="EnsemblPlants" id="KEH29960"/>
    </source>
</evidence>
<evidence type="ECO:0000313" key="4">
    <source>
        <dbReference type="EMBL" id="KEH29960.1"/>
    </source>
</evidence>
<sequence>MAVIYVQASFNNTIVTVTDVRGRVTCNYGMIYTKNHNNQNYEVFGYSGYDWSGDKDDRKCTVAYVFKYAQWISMLMLEMNMKEDKKMELLIDNKYVIEMAKHIVAHGRTNTLRHIFIFLGIKSTMKKPEANFLKIIGDACFD</sequence>
<dbReference type="InterPro" id="IPR036967">
    <property type="entry name" value="Ribosomal_uS11_sf"/>
</dbReference>
<dbReference type="GO" id="GO:0005840">
    <property type="term" value="C:ribosome"/>
    <property type="evidence" value="ECO:0007669"/>
    <property type="project" value="UniProtKB-KW"/>
</dbReference>
<dbReference type="GO" id="GO:0006412">
    <property type="term" value="P:translation"/>
    <property type="evidence" value="ECO:0007669"/>
    <property type="project" value="InterPro"/>
</dbReference>
<organism evidence="4 6">
    <name type="scientific">Medicago truncatula</name>
    <name type="common">Barrel medic</name>
    <name type="synonym">Medicago tribuloides</name>
    <dbReference type="NCBI Taxonomy" id="3880"/>
    <lineage>
        <taxon>Eukaryota</taxon>
        <taxon>Viridiplantae</taxon>
        <taxon>Streptophyta</taxon>
        <taxon>Embryophyta</taxon>
        <taxon>Tracheophyta</taxon>
        <taxon>Spermatophyta</taxon>
        <taxon>Magnoliopsida</taxon>
        <taxon>eudicotyledons</taxon>
        <taxon>Gunneridae</taxon>
        <taxon>Pentapetalae</taxon>
        <taxon>rosids</taxon>
        <taxon>fabids</taxon>
        <taxon>Fabales</taxon>
        <taxon>Fabaceae</taxon>
        <taxon>Papilionoideae</taxon>
        <taxon>50 kb inversion clade</taxon>
        <taxon>NPAAA clade</taxon>
        <taxon>Hologalegina</taxon>
        <taxon>IRL clade</taxon>
        <taxon>Trifolieae</taxon>
        <taxon>Medicago</taxon>
    </lineage>
</organism>
<dbReference type="SUPFAM" id="SSF53137">
    <property type="entry name" value="Translational machinery components"/>
    <property type="match status" value="1"/>
</dbReference>
<dbReference type="HOGENOM" id="CLU_1818710_0_0_1"/>
<dbReference type="Proteomes" id="UP000002051">
    <property type="component" value="Chromosome 4"/>
</dbReference>
<evidence type="ECO:0000256" key="1">
    <source>
        <dbReference type="ARBA" id="ARBA00006194"/>
    </source>
</evidence>
<gene>
    <name evidence="4" type="ordered locus">MTR_4g057540</name>
</gene>
<reference evidence="4 6" key="1">
    <citation type="journal article" date="2011" name="Nature">
        <title>The Medicago genome provides insight into the evolution of rhizobial symbioses.</title>
        <authorList>
            <person name="Young N.D."/>
            <person name="Debelle F."/>
            <person name="Oldroyd G.E."/>
            <person name="Geurts R."/>
            <person name="Cannon S.B."/>
            <person name="Udvardi M.K."/>
            <person name="Benedito V.A."/>
            <person name="Mayer K.F."/>
            <person name="Gouzy J."/>
            <person name="Schoof H."/>
            <person name="Van de Peer Y."/>
            <person name="Proost S."/>
            <person name="Cook D.R."/>
            <person name="Meyers B.C."/>
            <person name="Spannagl M."/>
            <person name="Cheung F."/>
            <person name="De Mita S."/>
            <person name="Krishnakumar V."/>
            <person name="Gundlach H."/>
            <person name="Zhou S."/>
            <person name="Mudge J."/>
            <person name="Bharti A.K."/>
            <person name="Murray J.D."/>
            <person name="Naoumkina M.A."/>
            <person name="Rosen B."/>
            <person name="Silverstein K.A."/>
            <person name="Tang H."/>
            <person name="Rombauts S."/>
            <person name="Zhao P.X."/>
            <person name="Zhou P."/>
            <person name="Barbe V."/>
            <person name="Bardou P."/>
            <person name="Bechner M."/>
            <person name="Bellec A."/>
            <person name="Berger A."/>
            <person name="Berges H."/>
            <person name="Bidwell S."/>
            <person name="Bisseling T."/>
            <person name="Choisne N."/>
            <person name="Couloux A."/>
            <person name="Denny R."/>
            <person name="Deshpande S."/>
            <person name="Dai X."/>
            <person name="Doyle J.J."/>
            <person name="Dudez A.M."/>
            <person name="Farmer A.D."/>
            <person name="Fouteau S."/>
            <person name="Franken C."/>
            <person name="Gibelin C."/>
            <person name="Gish J."/>
            <person name="Goldstein S."/>
            <person name="Gonzalez A.J."/>
            <person name="Green P.J."/>
            <person name="Hallab A."/>
            <person name="Hartog M."/>
            <person name="Hua A."/>
            <person name="Humphray S.J."/>
            <person name="Jeong D.H."/>
            <person name="Jing Y."/>
            <person name="Jocker A."/>
            <person name="Kenton S.M."/>
            <person name="Kim D.J."/>
            <person name="Klee K."/>
            <person name="Lai H."/>
            <person name="Lang C."/>
            <person name="Lin S."/>
            <person name="Macmil S.L."/>
            <person name="Magdelenat G."/>
            <person name="Matthews L."/>
            <person name="McCorrison J."/>
            <person name="Monaghan E.L."/>
            <person name="Mun J.H."/>
            <person name="Najar F.Z."/>
            <person name="Nicholson C."/>
            <person name="Noirot C."/>
            <person name="O'Bleness M."/>
            <person name="Paule C.R."/>
            <person name="Poulain J."/>
            <person name="Prion F."/>
            <person name="Qin B."/>
            <person name="Qu C."/>
            <person name="Retzel E.F."/>
            <person name="Riddle C."/>
            <person name="Sallet E."/>
            <person name="Samain S."/>
            <person name="Samson N."/>
            <person name="Sanders I."/>
            <person name="Saurat O."/>
            <person name="Scarpelli C."/>
            <person name="Schiex T."/>
            <person name="Segurens B."/>
            <person name="Severin A.J."/>
            <person name="Sherrier D.J."/>
            <person name="Shi R."/>
            <person name="Sims S."/>
            <person name="Singer S.R."/>
            <person name="Sinharoy S."/>
            <person name="Sterck L."/>
            <person name="Viollet A."/>
            <person name="Wang B.B."/>
            <person name="Wang K."/>
            <person name="Wang M."/>
            <person name="Wang X."/>
            <person name="Warfsmann J."/>
            <person name="Weissenbach J."/>
            <person name="White D.D."/>
            <person name="White J.D."/>
            <person name="Wiley G.B."/>
            <person name="Wincker P."/>
            <person name="Xing Y."/>
            <person name="Yang L."/>
            <person name="Yao Z."/>
            <person name="Ying F."/>
            <person name="Zhai J."/>
            <person name="Zhou L."/>
            <person name="Zuber A."/>
            <person name="Denarie J."/>
            <person name="Dixon R.A."/>
            <person name="May G.D."/>
            <person name="Schwartz D.C."/>
            <person name="Rogers J."/>
            <person name="Quetier F."/>
            <person name="Town C.D."/>
            <person name="Roe B.A."/>
        </authorList>
    </citation>
    <scope>NUCLEOTIDE SEQUENCE [LARGE SCALE GENOMIC DNA]</scope>
    <source>
        <strain evidence="4">A17</strain>
        <strain evidence="5 6">cv. Jemalong A17</strain>
    </source>
</reference>
<evidence type="ECO:0000256" key="3">
    <source>
        <dbReference type="ARBA" id="ARBA00023274"/>
    </source>
</evidence>
<dbReference type="Pfam" id="PF00411">
    <property type="entry name" value="Ribosomal_S11"/>
    <property type="match status" value="1"/>
</dbReference>
<dbReference type="GO" id="GO:1990904">
    <property type="term" value="C:ribonucleoprotein complex"/>
    <property type="evidence" value="ECO:0007669"/>
    <property type="project" value="UniProtKB-KW"/>
</dbReference>
<comment type="similarity">
    <text evidence="1">Belongs to the universal ribosomal protein uS11 family.</text>
</comment>
<dbReference type="GO" id="GO:0003735">
    <property type="term" value="F:structural constituent of ribosome"/>
    <property type="evidence" value="ECO:0007669"/>
    <property type="project" value="InterPro"/>
</dbReference>